<proteinExistence type="predicted"/>
<feature type="compositionally biased region" description="Polar residues" evidence="1">
    <location>
        <begin position="71"/>
        <end position="83"/>
    </location>
</feature>
<name>A0A4C1XKU4_EUMVA</name>
<organism evidence="2 3">
    <name type="scientific">Eumeta variegata</name>
    <name type="common">Bagworm moth</name>
    <name type="synonym">Eumeta japonica</name>
    <dbReference type="NCBI Taxonomy" id="151549"/>
    <lineage>
        <taxon>Eukaryota</taxon>
        <taxon>Metazoa</taxon>
        <taxon>Ecdysozoa</taxon>
        <taxon>Arthropoda</taxon>
        <taxon>Hexapoda</taxon>
        <taxon>Insecta</taxon>
        <taxon>Pterygota</taxon>
        <taxon>Neoptera</taxon>
        <taxon>Endopterygota</taxon>
        <taxon>Lepidoptera</taxon>
        <taxon>Glossata</taxon>
        <taxon>Ditrysia</taxon>
        <taxon>Tineoidea</taxon>
        <taxon>Psychidae</taxon>
        <taxon>Oiketicinae</taxon>
        <taxon>Eumeta</taxon>
    </lineage>
</organism>
<gene>
    <name evidence="2" type="ORF">EVAR_44690_1</name>
</gene>
<evidence type="ECO:0000313" key="2">
    <source>
        <dbReference type="EMBL" id="GBP62835.1"/>
    </source>
</evidence>
<protein>
    <submittedName>
        <fullName evidence="2">Uncharacterized protein</fullName>
    </submittedName>
</protein>
<feature type="compositionally biased region" description="Gly residues" evidence="1">
    <location>
        <begin position="37"/>
        <end position="46"/>
    </location>
</feature>
<keyword evidence="3" id="KW-1185">Reference proteome</keyword>
<dbReference type="AlphaFoldDB" id="A0A4C1XKU4"/>
<accession>A0A4C1XKU4</accession>
<feature type="compositionally biased region" description="Polar residues" evidence="1">
    <location>
        <begin position="95"/>
        <end position="106"/>
    </location>
</feature>
<sequence>METPHIDSDPPLLDTQHLYKTWVANGMSGTAYNSDGLRGGTRGGGTSSEQVGVRGKQCGSILLLQQRREPPQSSRSVARSNMSILGGQTLRKSSRLVTTPASSTHSRLQRSARMRYTDISPLQFTSPRPAVCHDQSG</sequence>
<dbReference type="Proteomes" id="UP000299102">
    <property type="component" value="Unassembled WGS sequence"/>
</dbReference>
<dbReference type="EMBL" id="BGZK01000851">
    <property type="protein sequence ID" value="GBP62835.1"/>
    <property type="molecule type" value="Genomic_DNA"/>
</dbReference>
<comment type="caution">
    <text evidence="2">The sequence shown here is derived from an EMBL/GenBank/DDBJ whole genome shotgun (WGS) entry which is preliminary data.</text>
</comment>
<feature type="region of interest" description="Disordered" evidence="1">
    <location>
        <begin position="33"/>
        <end position="137"/>
    </location>
</feature>
<evidence type="ECO:0000256" key="1">
    <source>
        <dbReference type="SAM" id="MobiDB-lite"/>
    </source>
</evidence>
<evidence type="ECO:0000313" key="3">
    <source>
        <dbReference type="Proteomes" id="UP000299102"/>
    </source>
</evidence>
<reference evidence="2 3" key="1">
    <citation type="journal article" date="2019" name="Commun. Biol.">
        <title>The bagworm genome reveals a unique fibroin gene that provides high tensile strength.</title>
        <authorList>
            <person name="Kono N."/>
            <person name="Nakamura H."/>
            <person name="Ohtoshi R."/>
            <person name="Tomita M."/>
            <person name="Numata K."/>
            <person name="Arakawa K."/>
        </authorList>
    </citation>
    <scope>NUCLEOTIDE SEQUENCE [LARGE SCALE GENOMIC DNA]</scope>
</reference>